<sequence>MSTPKAGDALPRGIREFRLDDLDSMTEIFNETALRGMVSAATRTVSLEEMTFYIDYFMRLHNPVYVLERHGEVIAWLTVSCFSWGGLQACRITGEANIYARDDAIGRGIGARMGRAAVILAERYGFETLVAWIVEGNHASDQVVQGMGAEKWGYFPGIARFRGKRTSVALYGLGLTPLEMRDAFPLYDRQTSAVLA</sequence>
<evidence type="ECO:0000259" key="1">
    <source>
        <dbReference type="PROSITE" id="PS51186"/>
    </source>
</evidence>
<proteinExistence type="predicted"/>
<dbReference type="InterPro" id="IPR000182">
    <property type="entry name" value="GNAT_dom"/>
</dbReference>
<evidence type="ECO:0000313" key="2">
    <source>
        <dbReference type="EMBL" id="GGJ78815.1"/>
    </source>
</evidence>
<comment type="caution">
    <text evidence="2">The sequence shown here is derived from an EMBL/GenBank/DDBJ whole genome shotgun (WGS) entry which is preliminary data.</text>
</comment>
<dbReference type="EMBL" id="BMPO01000001">
    <property type="protein sequence ID" value="GGJ78815.1"/>
    <property type="molecule type" value="Genomic_DNA"/>
</dbReference>
<reference evidence="2" key="2">
    <citation type="submission" date="2020-09" db="EMBL/GenBank/DDBJ databases">
        <authorList>
            <person name="Sun Q."/>
            <person name="Ohkuma M."/>
        </authorList>
    </citation>
    <scope>NUCLEOTIDE SEQUENCE</scope>
    <source>
        <strain evidence="2">JCM 30078</strain>
    </source>
</reference>
<dbReference type="InterPro" id="IPR016181">
    <property type="entry name" value="Acyl_CoA_acyltransferase"/>
</dbReference>
<name>A0A917PHW4_9PSED</name>
<dbReference type="SUPFAM" id="SSF55729">
    <property type="entry name" value="Acyl-CoA N-acyltransferases (Nat)"/>
    <property type="match status" value="1"/>
</dbReference>
<protein>
    <recommendedName>
        <fullName evidence="1">N-acetyltransferase domain-containing protein</fullName>
    </recommendedName>
</protein>
<keyword evidence="3" id="KW-1185">Reference proteome</keyword>
<feature type="domain" description="N-acetyltransferase" evidence="1">
    <location>
        <begin position="12"/>
        <end position="185"/>
    </location>
</feature>
<dbReference type="AlphaFoldDB" id="A0A917PHW4"/>
<dbReference type="Proteomes" id="UP000635983">
    <property type="component" value="Unassembled WGS sequence"/>
</dbReference>
<dbReference type="GO" id="GO:0016747">
    <property type="term" value="F:acyltransferase activity, transferring groups other than amino-acyl groups"/>
    <property type="evidence" value="ECO:0007669"/>
    <property type="project" value="InterPro"/>
</dbReference>
<dbReference type="PROSITE" id="PS51186">
    <property type="entry name" value="GNAT"/>
    <property type="match status" value="1"/>
</dbReference>
<evidence type="ECO:0000313" key="3">
    <source>
        <dbReference type="Proteomes" id="UP000635983"/>
    </source>
</evidence>
<accession>A0A917PHW4</accession>
<dbReference type="Pfam" id="PF13302">
    <property type="entry name" value="Acetyltransf_3"/>
    <property type="match status" value="1"/>
</dbReference>
<dbReference type="RefSeq" id="WP_188981179.1">
    <property type="nucleotide sequence ID" value="NZ_BMPO01000001.1"/>
</dbReference>
<organism evidence="2 3">
    <name type="scientific">Pseudomonas matsuisoli</name>
    <dbReference type="NCBI Taxonomy" id="1515666"/>
    <lineage>
        <taxon>Bacteria</taxon>
        <taxon>Pseudomonadati</taxon>
        <taxon>Pseudomonadota</taxon>
        <taxon>Gammaproteobacteria</taxon>
        <taxon>Pseudomonadales</taxon>
        <taxon>Pseudomonadaceae</taxon>
        <taxon>Pseudomonas</taxon>
    </lineage>
</organism>
<dbReference type="Gene3D" id="3.40.630.30">
    <property type="match status" value="1"/>
</dbReference>
<reference evidence="2" key="1">
    <citation type="journal article" date="2014" name="Int. J. Syst. Evol. Microbiol.">
        <title>Complete genome sequence of Corynebacterium casei LMG S-19264T (=DSM 44701T), isolated from a smear-ripened cheese.</title>
        <authorList>
            <consortium name="US DOE Joint Genome Institute (JGI-PGF)"/>
            <person name="Walter F."/>
            <person name="Albersmeier A."/>
            <person name="Kalinowski J."/>
            <person name="Ruckert C."/>
        </authorList>
    </citation>
    <scope>NUCLEOTIDE SEQUENCE</scope>
    <source>
        <strain evidence="2">JCM 30078</strain>
    </source>
</reference>
<gene>
    <name evidence="2" type="ORF">GCM10009304_00880</name>
</gene>